<keyword evidence="2" id="KW-1185">Reference proteome</keyword>
<reference evidence="1" key="1">
    <citation type="submission" date="2021-05" db="EMBL/GenBank/DDBJ databases">
        <authorList>
            <person name="Scholz U."/>
            <person name="Mascher M."/>
            <person name="Fiebig A."/>
        </authorList>
    </citation>
    <scope>NUCLEOTIDE SEQUENCE [LARGE SCALE GENOMIC DNA]</scope>
</reference>
<evidence type="ECO:0000313" key="1">
    <source>
        <dbReference type="EnsemblPlants" id="AVESA.00010b.r2.1CG0111410.1.CDS"/>
    </source>
</evidence>
<name>A0ACD5TQN3_AVESA</name>
<sequence length="630" mass="68155">MEAKQHPELLMAAREGDLARLTHLLGNGHAMLQPVRAVPGVVVNMEATVDAIGMDVAMDVELNKILHVVASSGDGPNFLESARLVYGKASHLLDACNAKGDTPVHSAARAGMVEMVSQLIRLARDEGGGDRVKAVLRKQNQQGETALHDALRLADRRTVEAMVGRLTAADDQLARVPPADGASPLYLAILMGHDDIAEQLHHKDEGLSYSGPDGQNALHAAVLRSARMTNNLLEWNKDLRTQGDRTKGSTPLHFAASCGFVRQVRSLVNADKSLVYQSDQDGSFPIHLAAVGRRNDVVCELLRKCPDCAKLRDARGRTFLHIAAQDRDGEIFRFALPFLQGNSRFASIINMQDDDGNTGLHLAVLVRAMQPFLSMLADKDVVLNIPNIAQRTALDLARSRLPSGVIFGRDPSDTIHSLLKVAGGRYGARTGNHDYCRYGNQEEHIKDSTPTIGVVSALLVTITFAAAFTVPGGYRADGTPVLAASYSFQAFIIANNIALLCASMATISLMYAGITTVDIRTRTHAFVLSVFFLNSSARSLAGAFAFGMYAALAPVAHGPAVVTWVCMATSLLDVPWFACKMSTPQLLNRVGFRKWMLMFAASVLGPLFGPLWPWVVIGGFLVYSKIYGIH</sequence>
<organism evidence="1 2">
    <name type="scientific">Avena sativa</name>
    <name type="common">Oat</name>
    <dbReference type="NCBI Taxonomy" id="4498"/>
    <lineage>
        <taxon>Eukaryota</taxon>
        <taxon>Viridiplantae</taxon>
        <taxon>Streptophyta</taxon>
        <taxon>Embryophyta</taxon>
        <taxon>Tracheophyta</taxon>
        <taxon>Spermatophyta</taxon>
        <taxon>Magnoliopsida</taxon>
        <taxon>Liliopsida</taxon>
        <taxon>Poales</taxon>
        <taxon>Poaceae</taxon>
        <taxon>BOP clade</taxon>
        <taxon>Pooideae</taxon>
        <taxon>Poodae</taxon>
        <taxon>Poeae</taxon>
        <taxon>Poeae Chloroplast Group 1 (Aveneae type)</taxon>
        <taxon>Aveninae</taxon>
        <taxon>Avena</taxon>
    </lineage>
</organism>
<evidence type="ECO:0000313" key="2">
    <source>
        <dbReference type="Proteomes" id="UP001732700"/>
    </source>
</evidence>
<protein>
    <submittedName>
        <fullName evidence="1">Uncharacterized protein</fullName>
    </submittedName>
</protein>
<dbReference type="Proteomes" id="UP001732700">
    <property type="component" value="Chromosome 1C"/>
</dbReference>
<accession>A0ACD5TQN3</accession>
<dbReference type="EnsemblPlants" id="AVESA.00010b.r2.1CG0111410.1">
    <property type="protein sequence ID" value="AVESA.00010b.r2.1CG0111410.1.CDS"/>
    <property type="gene ID" value="AVESA.00010b.r2.1CG0111410"/>
</dbReference>
<proteinExistence type="predicted"/>
<reference evidence="1" key="2">
    <citation type="submission" date="2025-09" db="UniProtKB">
        <authorList>
            <consortium name="EnsemblPlants"/>
        </authorList>
    </citation>
    <scope>IDENTIFICATION</scope>
</reference>